<evidence type="ECO:0000259" key="1">
    <source>
        <dbReference type="Pfam" id="PF00196"/>
    </source>
</evidence>
<comment type="caution">
    <text evidence="2">The sequence shown here is derived from an EMBL/GenBank/DDBJ whole genome shotgun (WGS) entry which is preliminary data.</text>
</comment>
<protein>
    <recommendedName>
        <fullName evidence="1">HTH luxR-type domain-containing protein</fullName>
    </recommendedName>
</protein>
<dbReference type="GO" id="GO:0003677">
    <property type="term" value="F:DNA binding"/>
    <property type="evidence" value="ECO:0007669"/>
    <property type="project" value="InterPro"/>
</dbReference>
<dbReference type="Pfam" id="PF00196">
    <property type="entry name" value="GerE"/>
    <property type="match status" value="1"/>
</dbReference>
<evidence type="ECO:0000313" key="2">
    <source>
        <dbReference type="EMBL" id="KTS09055.1"/>
    </source>
</evidence>
<dbReference type="Gene3D" id="1.10.10.60">
    <property type="entry name" value="Homeodomain-like"/>
    <property type="match status" value="1"/>
</dbReference>
<dbReference type="InterPro" id="IPR000792">
    <property type="entry name" value="Tscrpt_reg_LuxR_C"/>
</dbReference>
<dbReference type="RefSeq" id="WP_058614785.1">
    <property type="nucleotide sequence ID" value="NZ_LDRV01000093.1"/>
</dbReference>
<organism evidence="2 3">
    <name type="scientific">Microbacterium testaceum</name>
    <name type="common">Aureobacterium testaceum</name>
    <name type="synonym">Brevibacterium testaceum</name>
    <dbReference type="NCBI Taxonomy" id="2033"/>
    <lineage>
        <taxon>Bacteria</taxon>
        <taxon>Bacillati</taxon>
        <taxon>Actinomycetota</taxon>
        <taxon>Actinomycetes</taxon>
        <taxon>Micrococcales</taxon>
        <taxon>Microbacteriaceae</taxon>
        <taxon>Microbacterium</taxon>
    </lineage>
</organism>
<proteinExistence type="predicted"/>
<reference evidence="2 3" key="1">
    <citation type="journal article" date="2016" name="Front. Microbiol.">
        <title>Genomic Resource of Rice Seed Associated Bacteria.</title>
        <authorList>
            <person name="Midha S."/>
            <person name="Bansal K."/>
            <person name="Sharma S."/>
            <person name="Kumar N."/>
            <person name="Patil P.P."/>
            <person name="Chaudhry V."/>
            <person name="Patil P.B."/>
        </authorList>
    </citation>
    <scope>NUCLEOTIDE SEQUENCE [LARGE SCALE GENOMIC DNA]</scope>
    <source>
        <strain evidence="2 3">RSA3</strain>
    </source>
</reference>
<dbReference type="GO" id="GO:0006355">
    <property type="term" value="P:regulation of DNA-templated transcription"/>
    <property type="evidence" value="ECO:0007669"/>
    <property type="project" value="InterPro"/>
</dbReference>
<name>A0A147F4Z0_MICTE</name>
<dbReference type="SUPFAM" id="SSF46894">
    <property type="entry name" value="C-terminal effector domain of the bipartite response regulators"/>
    <property type="match status" value="1"/>
</dbReference>
<feature type="domain" description="HTH luxR-type" evidence="1">
    <location>
        <begin position="79"/>
        <end position="117"/>
    </location>
</feature>
<sequence>MTNRSEYLIPVTIHLDAATFRMLEATAKRATQASSRRVTVPDLIESRLGATAKGDPARAVMPERTAAEYQSRRPLTQEQQNTIRRMLADGRTGPEIAVVVGCHLKTVSYYRRNLRQKESK</sequence>
<gene>
    <name evidence="2" type="ORF">RSA3_14235</name>
</gene>
<dbReference type="EMBL" id="LDRV01000093">
    <property type="protein sequence ID" value="KTS09055.1"/>
    <property type="molecule type" value="Genomic_DNA"/>
</dbReference>
<dbReference type="AlphaFoldDB" id="A0A147F4Z0"/>
<dbReference type="InterPro" id="IPR016032">
    <property type="entry name" value="Sig_transdc_resp-reg_C-effctor"/>
</dbReference>
<dbReference type="Proteomes" id="UP000072189">
    <property type="component" value="Unassembled WGS sequence"/>
</dbReference>
<evidence type="ECO:0000313" key="3">
    <source>
        <dbReference type="Proteomes" id="UP000072189"/>
    </source>
</evidence>
<accession>A0A147F4Z0</accession>
<dbReference type="PATRIC" id="fig|2033.7.peg.3684"/>